<accession>A0A8J4WYY4</accession>
<dbReference type="AlphaFoldDB" id="A0A8J4WYY4"/>
<evidence type="ECO:0000256" key="3">
    <source>
        <dbReference type="ARBA" id="ARBA00022833"/>
    </source>
</evidence>
<evidence type="ECO:0000313" key="7">
    <source>
        <dbReference type="Proteomes" id="UP000727407"/>
    </source>
</evidence>
<proteinExistence type="predicted"/>
<dbReference type="Gene3D" id="3.30.40.10">
    <property type="entry name" value="Zinc/RING finger domain, C3HC4 (zinc finger)"/>
    <property type="match status" value="1"/>
</dbReference>
<keyword evidence="7" id="KW-1185">Reference proteome</keyword>
<protein>
    <submittedName>
        <fullName evidence="6">Tripartite motif-containing protein 16-like</fullName>
    </submittedName>
</protein>
<evidence type="ECO:0000256" key="2">
    <source>
        <dbReference type="ARBA" id="ARBA00022771"/>
    </source>
</evidence>
<feature type="coiled-coil region" evidence="4">
    <location>
        <begin position="137"/>
        <end position="173"/>
    </location>
</feature>
<evidence type="ECO:0000256" key="4">
    <source>
        <dbReference type="SAM" id="Coils"/>
    </source>
</evidence>
<feature type="non-terminal residue" evidence="6">
    <location>
        <position position="245"/>
    </location>
</feature>
<evidence type="ECO:0000256" key="5">
    <source>
        <dbReference type="SAM" id="MobiDB-lite"/>
    </source>
</evidence>
<gene>
    <name evidence="6" type="ORF">DAT39_012422</name>
</gene>
<dbReference type="PANTHER" id="PTHR25465:SF14">
    <property type="entry name" value="E3 UBIQUITIN-PROTEIN LIGASE TRIM65"/>
    <property type="match status" value="1"/>
</dbReference>
<dbReference type="EMBL" id="QNUK01000218">
    <property type="protein sequence ID" value="KAF5897869.1"/>
    <property type="molecule type" value="Genomic_DNA"/>
</dbReference>
<dbReference type="Proteomes" id="UP000727407">
    <property type="component" value="Unassembled WGS sequence"/>
</dbReference>
<dbReference type="InterPro" id="IPR013083">
    <property type="entry name" value="Znf_RING/FYVE/PHD"/>
</dbReference>
<evidence type="ECO:0000313" key="6">
    <source>
        <dbReference type="EMBL" id="KAF5897869.1"/>
    </source>
</evidence>
<evidence type="ECO:0000256" key="1">
    <source>
        <dbReference type="ARBA" id="ARBA00022723"/>
    </source>
</evidence>
<organism evidence="6 7">
    <name type="scientific">Clarias magur</name>
    <name type="common">Asian catfish</name>
    <name type="synonym">Macropteronotus magur</name>
    <dbReference type="NCBI Taxonomy" id="1594786"/>
    <lineage>
        <taxon>Eukaryota</taxon>
        <taxon>Metazoa</taxon>
        <taxon>Chordata</taxon>
        <taxon>Craniata</taxon>
        <taxon>Vertebrata</taxon>
        <taxon>Euteleostomi</taxon>
        <taxon>Actinopterygii</taxon>
        <taxon>Neopterygii</taxon>
        <taxon>Teleostei</taxon>
        <taxon>Ostariophysi</taxon>
        <taxon>Siluriformes</taxon>
        <taxon>Clariidae</taxon>
        <taxon>Clarias</taxon>
    </lineage>
</organism>
<sequence>VCINDCWDQEDLKGVYSCPQCRDTFTPRPVLRRNNMDEVVEKLKKNPETSDASPAHCDPGPGDVECDPCTGRTRQDGKCCTTCLSCFCLKRNQTKYTSFEAERICSEHNKLIEIDCCTDQSYICSLCMLNKRQGRDAESTEAERAEKQSELDVQELKQAVNTIKVNAQKAVEQIKAWEETELSRPQRESPTCERHRLFDGVRNSLSDLKKTLEEFCEEEFNKIPPHVEDAQSSLSEPQSRDEFLK</sequence>
<dbReference type="Gene3D" id="3.30.160.60">
    <property type="entry name" value="Classic Zinc Finger"/>
    <property type="match status" value="1"/>
</dbReference>
<dbReference type="PANTHER" id="PTHR25465">
    <property type="entry name" value="B-BOX DOMAIN CONTAINING"/>
    <property type="match status" value="1"/>
</dbReference>
<comment type="caution">
    <text evidence="6">The sequence shown here is derived from an EMBL/GenBank/DDBJ whole genome shotgun (WGS) entry which is preliminary data.</text>
</comment>
<dbReference type="InterPro" id="IPR051051">
    <property type="entry name" value="E3_ubiq-ligase_TRIM/RNF"/>
</dbReference>
<keyword evidence="4" id="KW-0175">Coiled coil</keyword>
<feature type="region of interest" description="Disordered" evidence="5">
    <location>
        <begin position="223"/>
        <end position="245"/>
    </location>
</feature>
<name>A0A8J4WYY4_CLAMG</name>
<feature type="non-terminal residue" evidence="6">
    <location>
        <position position="1"/>
    </location>
</feature>
<dbReference type="GO" id="GO:0008270">
    <property type="term" value="F:zinc ion binding"/>
    <property type="evidence" value="ECO:0007669"/>
    <property type="project" value="UniProtKB-KW"/>
</dbReference>
<dbReference type="SUPFAM" id="SSF57845">
    <property type="entry name" value="B-box zinc-binding domain"/>
    <property type="match status" value="1"/>
</dbReference>
<keyword evidence="1" id="KW-0479">Metal-binding</keyword>
<dbReference type="OrthoDB" id="8963837at2759"/>
<keyword evidence="2" id="KW-0863">Zinc-finger</keyword>
<keyword evidence="3" id="KW-0862">Zinc</keyword>
<reference evidence="6" key="1">
    <citation type="submission" date="2020-07" db="EMBL/GenBank/DDBJ databases">
        <title>Clarias magur genome sequencing, assembly and annotation.</title>
        <authorList>
            <person name="Kushwaha B."/>
            <person name="Kumar R."/>
            <person name="Das P."/>
            <person name="Joshi C.G."/>
            <person name="Kumar D."/>
            <person name="Nagpure N.S."/>
            <person name="Pandey M."/>
            <person name="Agarwal S."/>
            <person name="Srivastava S."/>
            <person name="Singh M."/>
            <person name="Sahoo L."/>
            <person name="Jayasankar P."/>
            <person name="Meher P.K."/>
            <person name="Koringa P.G."/>
            <person name="Iquebal M.A."/>
            <person name="Das S.P."/>
            <person name="Bit A."/>
            <person name="Patnaik S."/>
            <person name="Patel N."/>
            <person name="Shah T.M."/>
            <person name="Hinsu A."/>
            <person name="Jena J.K."/>
        </authorList>
    </citation>
    <scope>NUCLEOTIDE SEQUENCE</scope>
    <source>
        <strain evidence="6">CIFAMagur01</strain>
        <tissue evidence="6">Testis</tissue>
    </source>
</reference>